<feature type="transmembrane region" description="Helical" evidence="6">
    <location>
        <begin position="685"/>
        <end position="704"/>
    </location>
</feature>
<accession>A0A9X3J4E8</accession>
<dbReference type="PANTHER" id="PTHR30572:SF18">
    <property type="entry name" value="ABC-TYPE MACROLIDE FAMILY EXPORT SYSTEM PERMEASE COMPONENT 2"/>
    <property type="match status" value="1"/>
</dbReference>
<dbReference type="InterPro" id="IPR025857">
    <property type="entry name" value="MacB_PCD"/>
</dbReference>
<evidence type="ECO:0000313" key="9">
    <source>
        <dbReference type="EMBL" id="MCY1719278.1"/>
    </source>
</evidence>
<evidence type="ECO:0000259" key="7">
    <source>
        <dbReference type="Pfam" id="PF02687"/>
    </source>
</evidence>
<comment type="subcellular location">
    <subcellularLocation>
        <location evidence="1">Cell membrane</location>
        <topology evidence="1">Multi-pass membrane protein</topology>
    </subcellularLocation>
</comment>
<feature type="transmembrane region" description="Helical" evidence="6">
    <location>
        <begin position="740"/>
        <end position="757"/>
    </location>
</feature>
<reference evidence="9" key="1">
    <citation type="submission" date="2022-11" db="EMBL/GenBank/DDBJ databases">
        <title>Marilongibacter aestuarii gen. nov., sp. nov., isolated from tidal flat sediment.</title>
        <authorList>
            <person name="Jiayan W."/>
        </authorList>
    </citation>
    <scope>NUCLEOTIDE SEQUENCE</scope>
    <source>
        <strain evidence="9">Z1-6</strain>
    </source>
</reference>
<gene>
    <name evidence="9" type="ORF">OU798_02940</name>
</gene>
<dbReference type="InterPro" id="IPR003838">
    <property type="entry name" value="ABC3_permease_C"/>
</dbReference>
<proteinExistence type="predicted"/>
<dbReference type="EMBL" id="JAPOHD010000005">
    <property type="protein sequence ID" value="MCY1719278.1"/>
    <property type="molecule type" value="Genomic_DNA"/>
</dbReference>
<dbReference type="GO" id="GO:0022857">
    <property type="term" value="F:transmembrane transporter activity"/>
    <property type="evidence" value="ECO:0007669"/>
    <property type="project" value="TreeGrafter"/>
</dbReference>
<evidence type="ECO:0000256" key="5">
    <source>
        <dbReference type="ARBA" id="ARBA00023136"/>
    </source>
</evidence>
<feature type="transmembrane region" description="Helical" evidence="6">
    <location>
        <begin position="769"/>
        <end position="788"/>
    </location>
</feature>
<feature type="transmembrane region" description="Helical" evidence="6">
    <location>
        <begin position="438"/>
        <end position="458"/>
    </location>
</feature>
<evidence type="ECO:0000313" key="10">
    <source>
        <dbReference type="Proteomes" id="UP001145087"/>
    </source>
</evidence>
<sequence length="808" mass="92416">MFWNFIKIAWRHLTKNPVITFIQIFGLTAGLTVFLLLSLWVNNQISFDKFGGHENRVCRVEFYSPEYSGWTEHALALGPILQEQIPEVEKVVRLKFMNYQGKLIYAKEQNPDKLIEVTHNYAFWGDSTFFEVFPFEFIYGNPKTALLESHSIVLQESVSKKLFNDEYPIGKQVTDHNNNVLTVTGIIKDVNNFHIPFQTIKPISLLKQHYKNSNIEWDTWKGYFHPTYVLLKPNTDVSVVESKITSTVVEIMKRSLPQLDSNQMEYKLRPLKNIYFFGKTEKEFSYVLHGNIRLITGLTFVALLILLLAGINFINLNTTRTFFRTKETGIRKIAGSDRKHIFIQFTGEVAAICLFVLALSVALVYIALPYYNNLIGTQLFFRELLSSYNLITIAACLLLLIIFTGIVPSWLLSAYSPAAVLRNLALYTSKRGNFTRKALLVLQYSITIIVLSVTLLVVKQTHFMKNSDIGMNLSNVLRYEYPYLRQKEKMNTWIERLLECPSITHVSYSMTVPGINFEPGFVTYAFEGKTVETYGIYCYPELLDLLEIPVIEGRGFIPGNKADESTGDHTLRVILNEAAVKAYGLKNPVGTMGTVNNRRVEIIGVARDSHFSSLKLPIPPTIITNWPEGGYNVLIRFIPGNIKDVKAHMTKIAKEVFNVDWEPKEIYLEDLYNSQYESEEKLGEMFIWFSLLSVLIAALGMYGISANAIHRRVREIGLRKANGASVWDIMALIQTYFGKIVIWSGILAVPIAWFLALRWIRDYPYRTNISWWIFAGSLLLAILVAIATTSWKTWRAANGNPVDALRYE</sequence>
<keyword evidence="10" id="KW-1185">Reference proteome</keyword>
<feature type="transmembrane region" description="Helical" evidence="6">
    <location>
        <begin position="388"/>
        <end position="412"/>
    </location>
</feature>
<dbReference type="Proteomes" id="UP001145087">
    <property type="component" value="Unassembled WGS sequence"/>
</dbReference>
<feature type="transmembrane region" description="Helical" evidence="6">
    <location>
        <begin position="294"/>
        <end position="316"/>
    </location>
</feature>
<dbReference type="PANTHER" id="PTHR30572">
    <property type="entry name" value="MEMBRANE COMPONENT OF TRANSPORTER-RELATED"/>
    <property type="match status" value="1"/>
</dbReference>
<evidence type="ECO:0000256" key="2">
    <source>
        <dbReference type="ARBA" id="ARBA00022475"/>
    </source>
</evidence>
<dbReference type="InterPro" id="IPR050250">
    <property type="entry name" value="Macrolide_Exporter_MacB"/>
</dbReference>
<evidence type="ECO:0000256" key="6">
    <source>
        <dbReference type="SAM" id="Phobius"/>
    </source>
</evidence>
<evidence type="ECO:0000259" key="8">
    <source>
        <dbReference type="Pfam" id="PF12704"/>
    </source>
</evidence>
<evidence type="ECO:0000256" key="1">
    <source>
        <dbReference type="ARBA" id="ARBA00004651"/>
    </source>
</evidence>
<organism evidence="9 10">
    <name type="scientific">Draconibacterium aestuarii</name>
    <dbReference type="NCBI Taxonomy" id="2998507"/>
    <lineage>
        <taxon>Bacteria</taxon>
        <taxon>Pseudomonadati</taxon>
        <taxon>Bacteroidota</taxon>
        <taxon>Bacteroidia</taxon>
        <taxon>Marinilabiliales</taxon>
        <taxon>Prolixibacteraceae</taxon>
        <taxon>Draconibacterium</taxon>
    </lineage>
</organism>
<keyword evidence="2" id="KW-1003">Cell membrane</keyword>
<feature type="domain" description="MacB-like periplasmic core" evidence="8">
    <location>
        <begin position="20"/>
        <end position="246"/>
    </location>
</feature>
<feature type="transmembrane region" description="Helical" evidence="6">
    <location>
        <begin position="341"/>
        <end position="368"/>
    </location>
</feature>
<evidence type="ECO:0000256" key="3">
    <source>
        <dbReference type="ARBA" id="ARBA00022692"/>
    </source>
</evidence>
<feature type="domain" description="ABC3 transporter permease C-terminal" evidence="7">
    <location>
        <begin position="689"/>
        <end position="801"/>
    </location>
</feature>
<feature type="transmembrane region" description="Helical" evidence="6">
    <location>
        <begin position="21"/>
        <end position="41"/>
    </location>
</feature>
<evidence type="ECO:0000256" key="4">
    <source>
        <dbReference type="ARBA" id="ARBA00022989"/>
    </source>
</evidence>
<dbReference type="RefSeq" id="WP_343331613.1">
    <property type="nucleotide sequence ID" value="NZ_JAPOHD010000005.1"/>
</dbReference>
<dbReference type="Pfam" id="PF02687">
    <property type="entry name" value="FtsX"/>
    <property type="match status" value="2"/>
</dbReference>
<dbReference type="Pfam" id="PF12704">
    <property type="entry name" value="MacB_PCD"/>
    <property type="match status" value="1"/>
</dbReference>
<keyword evidence="3 6" id="KW-0812">Transmembrane</keyword>
<protein>
    <submittedName>
        <fullName evidence="9">FtsX-like permease family protein</fullName>
    </submittedName>
</protein>
<comment type="caution">
    <text evidence="9">The sequence shown here is derived from an EMBL/GenBank/DDBJ whole genome shotgun (WGS) entry which is preliminary data.</text>
</comment>
<keyword evidence="4 6" id="KW-1133">Transmembrane helix</keyword>
<name>A0A9X3J4E8_9BACT</name>
<feature type="domain" description="ABC3 transporter permease C-terminal" evidence="7">
    <location>
        <begin position="300"/>
        <end position="417"/>
    </location>
</feature>
<dbReference type="AlphaFoldDB" id="A0A9X3J4E8"/>
<dbReference type="GO" id="GO:0005886">
    <property type="term" value="C:plasma membrane"/>
    <property type="evidence" value="ECO:0007669"/>
    <property type="project" value="UniProtKB-SubCell"/>
</dbReference>
<keyword evidence="5 6" id="KW-0472">Membrane</keyword>